<proteinExistence type="predicted"/>
<feature type="region of interest" description="Disordered" evidence="1">
    <location>
        <begin position="1"/>
        <end position="47"/>
    </location>
</feature>
<dbReference type="AlphaFoldDB" id="A0AAD5D9A1"/>
<evidence type="ECO:0000256" key="1">
    <source>
        <dbReference type="SAM" id="MobiDB-lite"/>
    </source>
</evidence>
<gene>
    <name evidence="2" type="ORF">M8C21_015325</name>
</gene>
<organism evidence="2 3">
    <name type="scientific">Ambrosia artemisiifolia</name>
    <name type="common">Common ragweed</name>
    <dbReference type="NCBI Taxonomy" id="4212"/>
    <lineage>
        <taxon>Eukaryota</taxon>
        <taxon>Viridiplantae</taxon>
        <taxon>Streptophyta</taxon>
        <taxon>Embryophyta</taxon>
        <taxon>Tracheophyta</taxon>
        <taxon>Spermatophyta</taxon>
        <taxon>Magnoliopsida</taxon>
        <taxon>eudicotyledons</taxon>
        <taxon>Gunneridae</taxon>
        <taxon>Pentapetalae</taxon>
        <taxon>asterids</taxon>
        <taxon>campanulids</taxon>
        <taxon>Asterales</taxon>
        <taxon>Asteraceae</taxon>
        <taxon>Asteroideae</taxon>
        <taxon>Heliantheae alliance</taxon>
        <taxon>Heliantheae</taxon>
        <taxon>Ambrosia</taxon>
    </lineage>
</organism>
<feature type="compositionally biased region" description="Basic and acidic residues" evidence="1">
    <location>
        <begin position="1"/>
        <end position="20"/>
    </location>
</feature>
<dbReference type="EMBL" id="JAMZMK010000249">
    <property type="protein sequence ID" value="KAI7756826.1"/>
    <property type="molecule type" value="Genomic_DNA"/>
</dbReference>
<evidence type="ECO:0000313" key="2">
    <source>
        <dbReference type="EMBL" id="KAI7756826.1"/>
    </source>
</evidence>
<dbReference type="Proteomes" id="UP001206925">
    <property type="component" value="Unassembled WGS sequence"/>
</dbReference>
<accession>A0AAD5D9A1</accession>
<protein>
    <submittedName>
        <fullName evidence="2">Uncharacterized protein</fullName>
    </submittedName>
</protein>
<sequence length="103" mass="11774">MVTTERSDEPENETETRTHAETATGSNHTTTTTRRLSLVRERYKQKTERKSKATHIASFARHMLVMDTGVMVLNLTPAKTSTWTYICDGCFMPELKSKLFVFS</sequence>
<reference evidence="2" key="1">
    <citation type="submission" date="2022-06" db="EMBL/GenBank/DDBJ databases">
        <title>Uncovering the hologenomic basis of an extraordinary plant invasion.</title>
        <authorList>
            <person name="Bieker V.C."/>
            <person name="Martin M.D."/>
            <person name="Gilbert T."/>
            <person name="Hodgins K."/>
            <person name="Battlay P."/>
            <person name="Petersen B."/>
            <person name="Wilson J."/>
        </authorList>
    </citation>
    <scope>NUCLEOTIDE SEQUENCE</scope>
    <source>
        <strain evidence="2">AA19_3_7</strain>
        <tissue evidence="2">Leaf</tissue>
    </source>
</reference>
<comment type="caution">
    <text evidence="2">The sequence shown here is derived from an EMBL/GenBank/DDBJ whole genome shotgun (WGS) entry which is preliminary data.</text>
</comment>
<evidence type="ECO:0000313" key="3">
    <source>
        <dbReference type="Proteomes" id="UP001206925"/>
    </source>
</evidence>
<feature type="compositionally biased region" description="Low complexity" evidence="1">
    <location>
        <begin position="21"/>
        <end position="33"/>
    </location>
</feature>
<name>A0AAD5D9A1_AMBAR</name>
<feature type="compositionally biased region" description="Basic and acidic residues" evidence="1">
    <location>
        <begin position="38"/>
        <end position="47"/>
    </location>
</feature>
<keyword evidence="3" id="KW-1185">Reference proteome</keyword>